<dbReference type="Pfam" id="PF01547">
    <property type="entry name" value="SBP_bac_1"/>
    <property type="match status" value="1"/>
</dbReference>
<evidence type="ECO:0000256" key="1">
    <source>
        <dbReference type="ARBA" id="ARBA00022475"/>
    </source>
</evidence>
<keyword evidence="4" id="KW-0564">Palmitate</keyword>
<dbReference type="Gene3D" id="3.40.190.10">
    <property type="entry name" value="Periplasmic binding protein-like II"/>
    <property type="match status" value="2"/>
</dbReference>
<keyword evidence="3" id="KW-0472">Membrane</keyword>
<keyword evidence="1" id="KW-1003">Cell membrane</keyword>
<dbReference type="InterPro" id="IPR006059">
    <property type="entry name" value="SBP"/>
</dbReference>
<comment type="caution">
    <text evidence="6">The sequence shown here is derived from an EMBL/GenBank/DDBJ whole genome shotgun (WGS) entry which is preliminary data.</text>
</comment>
<keyword evidence="5" id="KW-0449">Lipoprotein</keyword>
<evidence type="ECO:0000256" key="2">
    <source>
        <dbReference type="ARBA" id="ARBA00022729"/>
    </source>
</evidence>
<name>A0ABT4Q4K7_9BACL</name>
<accession>A0ABT4Q4K7</accession>
<reference evidence="6 7" key="1">
    <citation type="submission" date="2022-12" db="EMBL/GenBank/DDBJ databases">
        <title>Draft genome sequence of Paenibacillus sp. dW9.</title>
        <authorList>
            <person name="Choi E.-W."/>
            <person name="Kim D.-U."/>
        </authorList>
    </citation>
    <scope>NUCLEOTIDE SEQUENCE [LARGE SCALE GENOMIC DNA]</scope>
    <source>
        <strain evidence="7">dW9</strain>
    </source>
</reference>
<dbReference type="InterPro" id="IPR050490">
    <property type="entry name" value="Bact_solute-bd_prot1"/>
</dbReference>
<dbReference type="PROSITE" id="PS51257">
    <property type="entry name" value="PROKAR_LIPOPROTEIN"/>
    <property type="match status" value="1"/>
</dbReference>
<evidence type="ECO:0000313" key="7">
    <source>
        <dbReference type="Proteomes" id="UP001527882"/>
    </source>
</evidence>
<keyword evidence="7" id="KW-1185">Reference proteome</keyword>
<dbReference type="Proteomes" id="UP001527882">
    <property type="component" value="Unassembled WGS sequence"/>
</dbReference>
<protein>
    <submittedName>
        <fullName evidence="6">Extracellular solute-binding protein</fullName>
    </submittedName>
</protein>
<dbReference type="RefSeq" id="WP_269880110.1">
    <property type="nucleotide sequence ID" value="NZ_JAQAGZ010000002.1"/>
</dbReference>
<dbReference type="PANTHER" id="PTHR43649">
    <property type="entry name" value="ARABINOSE-BINDING PROTEIN-RELATED"/>
    <property type="match status" value="1"/>
</dbReference>
<evidence type="ECO:0000256" key="3">
    <source>
        <dbReference type="ARBA" id="ARBA00023136"/>
    </source>
</evidence>
<dbReference type="EMBL" id="JAQAGZ010000002">
    <property type="protein sequence ID" value="MCZ8511717.1"/>
    <property type="molecule type" value="Genomic_DNA"/>
</dbReference>
<keyword evidence="2" id="KW-0732">Signal</keyword>
<gene>
    <name evidence="6" type="ORF">O9H85_04615</name>
</gene>
<evidence type="ECO:0000313" key="6">
    <source>
        <dbReference type="EMBL" id="MCZ8511717.1"/>
    </source>
</evidence>
<dbReference type="SUPFAM" id="SSF53850">
    <property type="entry name" value="Periplasmic binding protein-like II"/>
    <property type="match status" value="1"/>
</dbReference>
<dbReference type="PANTHER" id="PTHR43649:SF33">
    <property type="entry name" value="POLYGALACTURONAN_RHAMNOGALACTURONAN-BINDING PROTEIN YTCQ"/>
    <property type="match status" value="1"/>
</dbReference>
<proteinExistence type="predicted"/>
<sequence>MPKLWSTLKGITVFTVAASLIACQDKPAATDAAGSNAGNSAKMEDTVTYNLFFNRGEPNYPQDGGEGRKMMLDGLKKAGITGADFKVTLASGDEYFTKLNLMATSGTLPDYFNVNLATLTKFADEGLILPLNDLLPKMPHASKMFRPQDLDAGTIDGKIYGLPNAFRPEPINGPAGGYVIRKDWLDNVGLPMPSTLDEFHEVLKAFTTKDPDRNGKNDTYGLGGMKPENTGTAAGFEGIFGAFGVHPSYWLERQGSLKQGMVLPETKQALAVLQQWYKEGIIDPDFVTATSKQLNEKVINSKIGVWNGSVWPLDPGNSVYRSLKQTVPGMSLQMVPPQTGPNGAKGWPAGGAGGTFYVISAKAKNPELLARMLDWTASDDPDGGHMLITYGVEGKDYTFDKQKNLITQTSSADDLTMIGLSNPVQFINVVDRRWASEPILKGLEVTGQNTFMDQFSKAVPAQQEYPDINKLWIEYFVKIVTGALPVDKWDEFVQKYYQQGGKKIEEQVNAEWKKSKK</sequence>
<organism evidence="6 7">
    <name type="scientific">Paenibacillus gyeongsangnamensis</name>
    <dbReference type="NCBI Taxonomy" id="3388067"/>
    <lineage>
        <taxon>Bacteria</taxon>
        <taxon>Bacillati</taxon>
        <taxon>Bacillota</taxon>
        <taxon>Bacilli</taxon>
        <taxon>Bacillales</taxon>
        <taxon>Paenibacillaceae</taxon>
        <taxon>Paenibacillus</taxon>
    </lineage>
</organism>
<evidence type="ECO:0000256" key="5">
    <source>
        <dbReference type="ARBA" id="ARBA00023288"/>
    </source>
</evidence>
<evidence type="ECO:0000256" key="4">
    <source>
        <dbReference type="ARBA" id="ARBA00023139"/>
    </source>
</evidence>